<dbReference type="PANTHER" id="PTHR43214">
    <property type="entry name" value="TWO-COMPONENT RESPONSE REGULATOR"/>
    <property type="match status" value="1"/>
</dbReference>
<name>A0A250DUC3_9BURK</name>
<organism evidence="4 5">
    <name type="scientific">Variovorax boronicumulans</name>
    <dbReference type="NCBI Taxonomy" id="436515"/>
    <lineage>
        <taxon>Bacteria</taxon>
        <taxon>Pseudomonadati</taxon>
        <taxon>Pseudomonadota</taxon>
        <taxon>Betaproteobacteria</taxon>
        <taxon>Burkholderiales</taxon>
        <taxon>Comamonadaceae</taxon>
        <taxon>Variovorax</taxon>
    </lineage>
</organism>
<evidence type="ECO:0000256" key="1">
    <source>
        <dbReference type="ARBA" id="ARBA00023125"/>
    </source>
</evidence>
<dbReference type="EMBL" id="CP023284">
    <property type="protein sequence ID" value="ATA57619.1"/>
    <property type="molecule type" value="Genomic_DNA"/>
</dbReference>
<gene>
    <name evidence="4" type="ORF">CKY39_06350</name>
</gene>
<keyword evidence="1" id="KW-0238">DNA-binding</keyword>
<dbReference type="Pfam" id="PF00072">
    <property type="entry name" value="Response_reg"/>
    <property type="match status" value="1"/>
</dbReference>
<dbReference type="Gene3D" id="3.40.50.2300">
    <property type="match status" value="1"/>
</dbReference>
<dbReference type="KEGG" id="vbo:CKY39_06350"/>
<protein>
    <recommendedName>
        <fullName evidence="3">Response regulatory domain-containing protein</fullName>
    </recommendedName>
</protein>
<dbReference type="PANTHER" id="PTHR43214:SF43">
    <property type="entry name" value="TWO-COMPONENT RESPONSE REGULATOR"/>
    <property type="match status" value="1"/>
</dbReference>
<dbReference type="InterPro" id="IPR011006">
    <property type="entry name" value="CheY-like_superfamily"/>
</dbReference>
<proteinExistence type="predicted"/>
<dbReference type="Proteomes" id="UP000217154">
    <property type="component" value="Chromosome"/>
</dbReference>
<dbReference type="AlphaFoldDB" id="A0A250DUC3"/>
<dbReference type="InterPro" id="IPR039420">
    <property type="entry name" value="WalR-like"/>
</dbReference>
<dbReference type="SMART" id="SM00448">
    <property type="entry name" value="REC"/>
    <property type="match status" value="1"/>
</dbReference>
<dbReference type="PROSITE" id="PS50110">
    <property type="entry name" value="RESPONSE_REGULATORY"/>
    <property type="match status" value="1"/>
</dbReference>
<dbReference type="InterPro" id="IPR001789">
    <property type="entry name" value="Sig_transdc_resp-reg_receiver"/>
</dbReference>
<reference evidence="4 5" key="1">
    <citation type="submission" date="2017-09" db="EMBL/GenBank/DDBJ databases">
        <title>The diverse metabolic capabilities of V. boronicumulans make it an excellent choice for continued studies on novel biodegradation.</title>
        <authorList>
            <person name="Sun S."/>
        </authorList>
    </citation>
    <scope>NUCLEOTIDE SEQUENCE [LARGE SCALE GENOMIC DNA]</scope>
    <source>
        <strain evidence="4 5">J1</strain>
    </source>
</reference>
<feature type="modified residue" description="4-aspartylphosphate" evidence="2">
    <location>
        <position position="57"/>
    </location>
</feature>
<evidence type="ECO:0000313" key="5">
    <source>
        <dbReference type="Proteomes" id="UP000217154"/>
    </source>
</evidence>
<evidence type="ECO:0000259" key="3">
    <source>
        <dbReference type="PROSITE" id="PS50110"/>
    </source>
</evidence>
<dbReference type="RefSeq" id="WP_095747458.1">
    <property type="nucleotide sequence ID" value="NZ_CP023284.1"/>
</dbReference>
<dbReference type="GO" id="GO:0003677">
    <property type="term" value="F:DNA binding"/>
    <property type="evidence" value="ECO:0007669"/>
    <property type="project" value="UniProtKB-KW"/>
</dbReference>
<evidence type="ECO:0000256" key="2">
    <source>
        <dbReference type="PROSITE-ProRule" id="PRU00169"/>
    </source>
</evidence>
<dbReference type="GO" id="GO:0000160">
    <property type="term" value="P:phosphorelay signal transduction system"/>
    <property type="evidence" value="ECO:0007669"/>
    <property type="project" value="InterPro"/>
</dbReference>
<dbReference type="SUPFAM" id="SSF52172">
    <property type="entry name" value="CheY-like"/>
    <property type="match status" value="1"/>
</dbReference>
<feature type="domain" description="Response regulatory" evidence="3">
    <location>
        <begin position="4"/>
        <end position="121"/>
    </location>
</feature>
<keyword evidence="2" id="KW-0597">Phosphoprotein</keyword>
<accession>A0A250DUC3</accession>
<sequence>MPLSTILVEDSKTIRENLIPALAELADAEVVATAETAGEAAVVLESLQDRWQLVVVDLFLREGSGLTVLRSCQRRLAHQRVVVLTNYPTEEMRRRSLELGADAIFDKSRELDQFFEWCNLS</sequence>
<evidence type="ECO:0000313" key="4">
    <source>
        <dbReference type="EMBL" id="ATA57619.1"/>
    </source>
</evidence>